<protein>
    <recommendedName>
        <fullName evidence="2">protein-tyrosine-phosphatase</fullName>
        <ecNumber evidence="2">3.1.3.48</ecNumber>
    </recommendedName>
</protein>
<dbReference type="EC" id="3.1.3.48" evidence="2"/>
<dbReference type="PANTHER" id="PTHR11717">
    <property type="entry name" value="LOW MOLECULAR WEIGHT PROTEIN TYROSINE PHOSPHATASE"/>
    <property type="match status" value="1"/>
</dbReference>
<evidence type="ECO:0000256" key="2">
    <source>
        <dbReference type="ARBA" id="ARBA00013064"/>
    </source>
</evidence>
<evidence type="ECO:0000256" key="3">
    <source>
        <dbReference type="ARBA" id="ARBA00022801"/>
    </source>
</evidence>
<name>A0ABV9QVU1_9GAMM</name>
<dbReference type="PANTHER" id="PTHR11717:SF7">
    <property type="entry name" value="LOW MOLECULAR WEIGHT PHOSPHOTYROSINE PROTEIN PHOSPHATASE"/>
    <property type="match status" value="1"/>
</dbReference>
<dbReference type="EMBL" id="JBHSHD010000010">
    <property type="protein sequence ID" value="MFC4821145.1"/>
    <property type="molecule type" value="Genomic_DNA"/>
</dbReference>
<keyword evidence="7" id="KW-1185">Reference proteome</keyword>
<dbReference type="GO" id="GO:0004725">
    <property type="term" value="F:protein tyrosine phosphatase activity"/>
    <property type="evidence" value="ECO:0007669"/>
    <property type="project" value="UniProtKB-EC"/>
</dbReference>
<evidence type="ECO:0000313" key="6">
    <source>
        <dbReference type="EMBL" id="MFC4821145.1"/>
    </source>
</evidence>
<evidence type="ECO:0000256" key="4">
    <source>
        <dbReference type="ARBA" id="ARBA00022912"/>
    </source>
</evidence>
<evidence type="ECO:0000259" key="5">
    <source>
        <dbReference type="SMART" id="SM00226"/>
    </source>
</evidence>
<dbReference type="Pfam" id="PF01451">
    <property type="entry name" value="LMWPc"/>
    <property type="match status" value="1"/>
</dbReference>
<accession>A0ABV9QVU1</accession>
<dbReference type="SUPFAM" id="SSF52788">
    <property type="entry name" value="Phosphotyrosine protein phosphatases I"/>
    <property type="match status" value="1"/>
</dbReference>
<dbReference type="CDD" id="cd16343">
    <property type="entry name" value="LMWPTP"/>
    <property type="match status" value="1"/>
</dbReference>
<evidence type="ECO:0000313" key="7">
    <source>
        <dbReference type="Proteomes" id="UP001595886"/>
    </source>
</evidence>
<dbReference type="InterPro" id="IPR023485">
    <property type="entry name" value="Ptyr_pPase"/>
</dbReference>
<dbReference type="Proteomes" id="UP001595886">
    <property type="component" value="Unassembled WGS sequence"/>
</dbReference>
<keyword evidence="3 6" id="KW-0378">Hydrolase</keyword>
<feature type="domain" description="Phosphotyrosine protein phosphatase I" evidence="5">
    <location>
        <begin position="7"/>
        <end position="150"/>
    </location>
</feature>
<dbReference type="InterPro" id="IPR050438">
    <property type="entry name" value="LMW_PTPase"/>
</dbReference>
<gene>
    <name evidence="6" type="ORF">ACFO6Q_12475</name>
</gene>
<dbReference type="PRINTS" id="PR00719">
    <property type="entry name" value="LMWPTPASE"/>
</dbReference>
<dbReference type="InterPro" id="IPR017867">
    <property type="entry name" value="Tyr_phospatase_low_mol_wt"/>
</dbReference>
<reference evidence="7" key="1">
    <citation type="journal article" date="2019" name="Int. J. Syst. Evol. Microbiol.">
        <title>The Global Catalogue of Microorganisms (GCM) 10K type strain sequencing project: providing services to taxonomists for standard genome sequencing and annotation.</title>
        <authorList>
            <consortium name="The Broad Institute Genomics Platform"/>
            <consortium name="The Broad Institute Genome Sequencing Center for Infectious Disease"/>
            <person name="Wu L."/>
            <person name="Ma J."/>
        </authorList>
    </citation>
    <scope>NUCLEOTIDE SEQUENCE [LARGE SCALE GENOMIC DNA]</scope>
    <source>
        <strain evidence="7">CCUG 30340</strain>
    </source>
</reference>
<dbReference type="RefSeq" id="WP_380021431.1">
    <property type="nucleotide sequence ID" value="NZ_JBHSHD010000010.1"/>
</dbReference>
<evidence type="ECO:0000256" key="1">
    <source>
        <dbReference type="ARBA" id="ARBA00011063"/>
    </source>
</evidence>
<dbReference type="Gene3D" id="3.40.50.2300">
    <property type="match status" value="1"/>
</dbReference>
<organism evidence="6 7">
    <name type="scientific">Dokdonella ginsengisoli</name>
    <dbReference type="NCBI Taxonomy" id="363846"/>
    <lineage>
        <taxon>Bacteria</taxon>
        <taxon>Pseudomonadati</taxon>
        <taxon>Pseudomonadota</taxon>
        <taxon>Gammaproteobacteria</taxon>
        <taxon>Lysobacterales</taxon>
        <taxon>Rhodanobacteraceae</taxon>
        <taxon>Dokdonella</taxon>
    </lineage>
</organism>
<dbReference type="SMART" id="SM00226">
    <property type="entry name" value="LMWPc"/>
    <property type="match status" value="1"/>
</dbReference>
<proteinExistence type="inferred from homology"/>
<comment type="similarity">
    <text evidence="1">Belongs to the low molecular weight phosphotyrosine protein phosphatase family.</text>
</comment>
<dbReference type="InterPro" id="IPR036196">
    <property type="entry name" value="Ptyr_pPase_sf"/>
</dbReference>
<comment type="caution">
    <text evidence="6">The sequence shown here is derived from an EMBL/GenBank/DDBJ whole genome shotgun (WGS) entry which is preliminary data.</text>
</comment>
<keyword evidence="4" id="KW-0904">Protein phosphatase</keyword>
<sequence>MNSKEKPSVLFVCMGNICRSPMVEAVARVEFAKAGFDARVASAGTEGYHVGDRADSRAIEVAEAHGYPLAKHRARQVVSEDFQRHDHVFAMDRVNLRALGRLQAEHPSRLFLDGAALDLDEVPDPYYGGREDFERVLALARDGVAALIARLRAGG</sequence>